<dbReference type="InterPro" id="IPR001387">
    <property type="entry name" value="Cro/C1-type_HTH"/>
</dbReference>
<evidence type="ECO:0000313" key="3">
    <source>
        <dbReference type="Proteomes" id="UP001222377"/>
    </source>
</evidence>
<accession>A0AAP4DIV5</accession>
<dbReference type="SMART" id="SM00530">
    <property type="entry name" value="HTH_XRE"/>
    <property type="match status" value="1"/>
</dbReference>
<feature type="domain" description="HTH cro/C1-type" evidence="1">
    <location>
        <begin position="11"/>
        <end position="66"/>
    </location>
</feature>
<comment type="caution">
    <text evidence="2">The sequence shown here is derived from an EMBL/GenBank/DDBJ whole genome shotgun (WGS) entry which is preliminary data.</text>
</comment>
<reference evidence="2" key="1">
    <citation type="submission" date="2023-02" db="EMBL/GenBank/DDBJ databases">
        <title>Draft Whole-Genome Sequences of Bacillus Strains of Potential Probiotic for Poultry.</title>
        <authorList>
            <person name="Ma L.M."/>
            <person name="Lopez-Guerra N."/>
            <person name="Zhang G."/>
        </authorList>
    </citation>
    <scope>NUCLEOTIDE SEQUENCE</scope>
    <source>
        <strain evidence="2">OSU1013-24</strain>
    </source>
</reference>
<organism evidence="2 3">
    <name type="scientific">Bacillus amyloliquefaciens</name>
    <name type="common">Bacillus velezensis</name>
    <dbReference type="NCBI Taxonomy" id="1390"/>
    <lineage>
        <taxon>Bacteria</taxon>
        <taxon>Bacillati</taxon>
        <taxon>Bacillota</taxon>
        <taxon>Bacilli</taxon>
        <taxon>Bacillales</taxon>
        <taxon>Bacillaceae</taxon>
        <taxon>Bacillus</taxon>
        <taxon>Bacillus amyloliquefaciens group</taxon>
    </lineage>
</organism>
<dbReference type="AlphaFoldDB" id="A0AAP4DIV5"/>
<dbReference type="Pfam" id="PF13443">
    <property type="entry name" value="HTH_26"/>
    <property type="match status" value="1"/>
</dbReference>
<dbReference type="EMBL" id="JARKHX010000004">
    <property type="protein sequence ID" value="MDF4194833.1"/>
    <property type="molecule type" value="Genomic_DNA"/>
</dbReference>
<evidence type="ECO:0000259" key="1">
    <source>
        <dbReference type="PROSITE" id="PS50943"/>
    </source>
</evidence>
<proteinExistence type="predicted"/>
<dbReference type="Proteomes" id="UP001222377">
    <property type="component" value="Unassembled WGS sequence"/>
</dbReference>
<sequence>MLEVEIGQCLISILLERRGMSLGQLSNLTGISKQRLSDYANGVRPSMNIKTARIIAIALNCSIEDLYEWKIKH</sequence>
<gene>
    <name evidence="2" type="ORF">PV946_13825</name>
</gene>
<dbReference type="InterPro" id="IPR010982">
    <property type="entry name" value="Lambda_DNA-bd_dom_sf"/>
</dbReference>
<protein>
    <submittedName>
        <fullName evidence="2">Helix-turn-helix transcriptional regulator</fullName>
    </submittedName>
</protein>
<dbReference type="Gene3D" id="1.10.260.40">
    <property type="entry name" value="lambda repressor-like DNA-binding domains"/>
    <property type="match status" value="1"/>
</dbReference>
<dbReference type="GO" id="GO:0003677">
    <property type="term" value="F:DNA binding"/>
    <property type="evidence" value="ECO:0007669"/>
    <property type="project" value="InterPro"/>
</dbReference>
<dbReference type="CDD" id="cd00093">
    <property type="entry name" value="HTH_XRE"/>
    <property type="match status" value="1"/>
</dbReference>
<dbReference type="SUPFAM" id="SSF47413">
    <property type="entry name" value="lambda repressor-like DNA-binding domains"/>
    <property type="match status" value="1"/>
</dbReference>
<dbReference type="RefSeq" id="WP_021493552.1">
    <property type="nucleotide sequence ID" value="NZ_BSTV01000001.1"/>
</dbReference>
<dbReference type="PROSITE" id="PS50943">
    <property type="entry name" value="HTH_CROC1"/>
    <property type="match status" value="1"/>
</dbReference>
<evidence type="ECO:0000313" key="2">
    <source>
        <dbReference type="EMBL" id="MDF4194833.1"/>
    </source>
</evidence>
<name>A0AAP4DIV5_BACAM</name>